<keyword evidence="4" id="KW-0012">Acyltransferase</keyword>
<dbReference type="InterPro" id="IPR045304">
    <property type="entry name" value="LbH_SAT"/>
</dbReference>
<sequence length="271" mass="30774">MIHPIYKKNNAKVKKLPDKVKTETWVEEIFYWIFSIGEQYSDYDFFLEKEKQLQSNLTELIDNVLTDTEKAQEIVKQLFAELETIHNWLEADLETVFNFDPAAKSRSEVLVAYPGFFAIAIYRLSHQLWKNNVPVLPRLISEYVHSKTGIDIHPSAKIGERFFIDHGTGIVIGETSIIGNDVKIYQGVTLGALTVSKDKAEEKRHPTIQNNVIIYANATILGGNTVIGSESIIGGNVWITNSIPPKSLVYHKSEIIIKNKDPFPEPLNFMI</sequence>
<dbReference type="GO" id="GO:0006535">
    <property type="term" value="P:cysteine biosynthetic process from serine"/>
    <property type="evidence" value="ECO:0007669"/>
    <property type="project" value="InterPro"/>
</dbReference>
<keyword evidence="2" id="KW-0028">Amino-acid biosynthesis</keyword>
<dbReference type="NCBIfam" id="NF041874">
    <property type="entry name" value="EPS_EpsC"/>
    <property type="match status" value="1"/>
</dbReference>
<evidence type="ECO:0000256" key="3">
    <source>
        <dbReference type="ARBA" id="ARBA00022679"/>
    </source>
</evidence>
<dbReference type="InterPro" id="IPR042122">
    <property type="entry name" value="Ser_AcTrfase_N_sf"/>
</dbReference>
<dbReference type="SUPFAM" id="SSF51161">
    <property type="entry name" value="Trimeric LpxA-like enzymes"/>
    <property type="match status" value="1"/>
</dbReference>
<dbReference type="GO" id="GO:0005737">
    <property type="term" value="C:cytoplasm"/>
    <property type="evidence" value="ECO:0007669"/>
    <property type="project" value="InterPro"/>
</dbReference>
<proteinExistence type="predicted"/>
<dbReference type="GO" id="GO:0009001">
    <property type="term" value="F:serine O-acetyltransferase activity"/>
    <property type="evidence" value="ECO:0007669"/>
    <property type="project" value="InterPro"/>
</dbReference>
<dbReference type="OrthoDB" id="9801456at2"/>
<organism evidence="6 7">
    <name type="scientific">Flavobacterium swingsii</name>
    <dbReference type="NCBI Taxonomy" id="498292"/>
    <lineage>
        <taxon>Bacteria</taxon>
        <taxon>Pseudomonadati</taxon>
        <taxon>Bacteroidota</taxon>
        <taxon>Flavobacteriia</taxon>
        <taxon>Flavobacteriales</taxon>
        <taxon>Flavobacteriaceae</taxon>
        <taxon>Flavobacterium</taxon>
    </lineage>
</organism>
<gene>
    <name evidence="6" type="ORF">SAMN05660845_1453</name>
</gene>
<evidence type="ECO:0000256" key="2">
    <source>
        <dbReference type="ARBA" id="ARBA00022605"/>
    </source>
</evidence>
<evidence type="ECO:0000256" key="4">
    <source>
        <dbReference type="ARBA" id="ARBA00023315"/>
    </source>
</evidence>
<dbReference type="RefSeq" id="WP_091475482.1">
    <property type="nucleotide sequence ID" value="NZ_FOJT01000003.1"/>
</dbReference>
<dbReference type="Proteomes" id="UP000199604">
    <property type="component" value="Unassembled WGS sequence"/>
</dbReference>
<dbReference type="STRING" id="498292.SAMN05660845_1453"/>
<dbReference type="Gene3D" id="1.10.3130.10">
    <property type="entry name" value="serine acetyltransferase, domain 1"/>
    <property type="match status" value="1"/>
</dbReference>
<dbReference type="Pfam" id="PF06426">
    <property type="entry name" value="SATase_N"/>
    <property type="match status" value="1"/>
</dbReference>
<protein>
    <recommendedName>
        <fullName evidence="1">Serine acetyltransferase</fullName>
    </recommendedName>
</protein>
<dbReference type="CDD" id="cd03354">
    <property type="entry name" value="LbH_SAT"/>
    <property type="match status" value="1"/>
</dbReference>
<keyword evidence="7" id="KW-1185">Reference proteome</keyword>
<dbReference type="EMBL" id="FOJT01000003">
    <property type="protein sequence ID" value="SFB03763.1"/>
    <property type="molecule type" value="Genomic_DNA"/>
</dbReference>
<evidence type="ECO:0000259" key="5">
    <source>
        <dbReference type="Pfam" id="PF06426"/>
    </source>
</evidence>
<feature type="domain" description="Serine acetyltransferase N-terminal" evidence="5">
    <location>
        <begin position="50"/>
        <end position="119"/>
    </location>
</feature>
<dbReference type="UniPathway" id="UPA00136">
    <property type="reaction ID" value="UER00199"/>
</dbReference>
<dbReference type="InterPro" id="IPR053376">
    <property type="entry name" value="Serine_acetyltransferase"/>
</dbReference>
<accession>A0A1I0XUW3</accession>
<evidence type="ECO:0000313" key="7">
    <source>
        <dbReference type="Proteomes" id="UP000199604"/>
    </source>
</evidence>
<dbReference type="InterPro" id="IPR011004">
    <property type="entry name" value="Trimer_LpxA-like_sf"/>
</dbReference>
<dbReference type="AlphaFoldDB" id="A0A1I0XUW3"/>
<name>A0A1I0XUW3_9FLAO</name>
<keyword evidence="3 6" id="KW-0808">Transferase</keyword>
<evidence type="ECO:0000313" key="6">
    <source>
        <dbReference type="EMBL" id="SFB03763.1"/>
    </source>
</evidence>
<dbReference type="InterPro" id="IPR010493">
    <property type="entry name" value="Ser_AcTrfase_N"/>
</dbReference>
<dbReference type="PANTHER" id="PTHR42811">
    <property type="entry name" value="SERINE ACETYLTRANSFERASE"/>
    <property type="match status" value="1"/>
</dbReference>
<reference evidence="7" key="1">
    <citation type="submission" date="2016-10" db="EMBL/GenBank/DDBJ databases">
        <authorList>
            <person name="Varghese N."/>
            <person name="Submissions S."/>
        </authorList>
    </citation>
    <scope>NUCLEOTIDE SEQUENCE [LARGE SCALE GENOMIC DNA]</scope>
    <source>
        <strain evidence="7">DSM 21789</strain>
    </source>
</reference>
<evidence type="ECO:0000256" key="1">
    <source>
        <dbReference type="ARBA" id="ARBA00018522"/>
    </source>
</evidence>
<dbReference type="Gene3D" id="2.160.10.10">
    <property type="entry name" value="Hexapeptide repeat proteins"/>
    <property type="match status" value="1"/>
</dbReference>